<organism evidence="6 7">
    <name type="scientific">Oricola cellulosilytica</name>
    <dbReference type="NCBI Taxonomy" id="1429082"/>
    <lineage>
        <taxon>Bacteria</taxon>
        <taxon>Pseudomonadati</taxon>
        <taxon>Pseudomonadota</taxon>
        <taxon>Alphaproteobacteria</taxon>
        <taxon>Hyphomicrobiales</taxon>
        <taxon>Ahrensiaceae</taxon>
        <taxon>Oricola</taxon>
    </lineage>
</organism>
<dbReference type="AlphaFoldDB" id="A0A4R0PDH2"/>
<evidence type="ECO:0000313" key="6">
    <source>
        <dbReference type="EMBL" id="TCD15356.1"/>
    </source>
</evidence>
<protein>
    <submittedName>
        <fullName evidence="6">Metallophosphoesterase</fullName>
    </submittedName>
</protein>
<gene>
    <name evidence="6" type="ORF">E0D97_07435</name>
</gene>
<evidence type="ECO:0000259" key="5">
    <source>
        <dbReference type="Pfam" id="PF00149"/>
    </source>
</evidence>
<feature type="domain" description="Calcineurin-like phosphoesterase" evidence="5">
    <location>
        <begin position="5"/>
        <end position="229"/>
    </location>
</feature>
<evidence type="ECO:0000256" key="3">
    <source>
        <dbReference type="ARBA" id="ARBA00023004"/>
    </source>
</evidence>
<accession>A0A4R0PDH2</accession>
<name>A0A4R0PDH2_9HYPH</name>
<dbReference type="PANTHER" id="PTHR42988">
    <property type="entry name" value="PHOSPHOHYDROLASE"/>
    <property type="match status" value="1"/>
</dbReference>
<evidence type="ECO:0000313" key="7">
    <source>
        <dbReference type="Proteomes" id="UP000291301"/>
    </source>
</evidence>
<proteinExistence type="inferred from homology"/>
<keyword evidence="7" id="KW-1185">Reference proteome</keyword>
<evidence type="ECO:0000256" key="4">
    <source>
        <dbReference type="ARBA" id="ARBA00025742"/>
    </source>
</evidence>
<dbReference type="InterPro" id="IPR004843">
    <property type="entry name" value="Calcineurin-like_PHP"/>
</dbReference>
<keyword evidence="1" id="KW-0479">Metal-binding</keyword>
<dbReference type="InterPro" id="IPR050884">
    <property type="entry name" value="CNP_phosphodiesterase-III"/>
</dbReference>
<dbReference type="GO" id="GO:0046872">
    <property type="term" value="F:metal ion binding"/>
    <property type="evidence" value="ECO:0007669"/>
    <property type="project" value="UniProtKB-KW"/>
</dbReference>
<evidence type="ECO:0000256" key="1">
    <source>
        <dbReference type="ARBA" id="ARBA00022723"/>
    </source>
</evidence>
<dbReference type="RefSeq" id="WP_131567367.1">
    <property type="nucleotide sequence ID" value="NZ_JAINFK010000004.1"/>
</dbReference>
<dbReference type="EMBL" id="SJST01000002">
    <property type="protein sequence ID" value="TCD15356.1"/>
    <property type="molecule type" value="Genomic_DNA"/>
</dbReference>
<dbReference type="Pfam" id="PF00149">
    <property type="entry name" value="Metallophos"/>
    <property type="match status" value="1"/>
</dbReference>
<keyword evidence="3" id="KW-0408">Iron</keyword>
<sequence length="302" mass="32331">MAFLLAHISDIHLGPLPDVRFVDLMSKRITGYINWKRNRASHMISSTLGELVDAMQAQKPDHIAVTGDLTNLALDEEIAGAALWLKSLGPAENVSTIPGNHDAYVRGSLAKSVAAWSANMAGDRDGIVRTRSGFPYIRRRGNVALIGVNSAVATAPFMASGIFGSRHARGLRQALEKTGKEGLFRVILIHHPPVRRAATPQKRLYGIGLFQKVVREYGAELVLHGHTHLPQRHAIGGIDGAEVPVIGVPAAGQSPGGKKPAAAFNLFRIGGAAGQWTCDLEEHSLTGMTGETAITDRRKLSG</sequence>
<dbReference type="Gene3D" id="3.60.21.10">
    <property type="match status" value="1"/>
</dbReference>
<dbReference type="SUPFAM" id="SSF56300">
    <property type="entry name" value="Metallo-dependent phosphatases"/>
    <property type="match status" value="1"/>
</dbReference>
<dbReference type="GO" id="GO:0016787">
    <property type="term" value="F:hydrolase activity"/>
    <property type="evidence" value="ECO:0007669"/>
    <property type="project" value="UniProtKB-KW"/>
</dbReference>
<comment type="similarity">
    <text evidence="4">Belongs to the cyclic nucleotide phosphodiesterase class-III family.</text>
</comment>
<dbReference type="OrthoDB" id="9794568at2"/>
<reference evidence="6 7" key="1">
    <citation type="journal article" date="2015" name="Antonie Van Leeuwenhoek">
        <title>Oricola cellulosilytica gen. nov., sp. nov., a cellulose-degrading bacterium of the family Phyllobacteriaceae isolated from surface seashore water, and emended descriptions of Mesorhizobium loti and Phyllobacterium myrsinacearum.</title>
        <authorList>
            <person name="Hameed A."/>
            <person name="Shahina M."/>
            <person name="Lai W.A."/>
            <person name="Lin S.Y."/>
            <person name="Young L.S."/>
            <person name="Liu Y.C."/>
            <person name="Hsu Y.H."/>
            <person name="Young C.C."/>
        </authorList>
    </citation>
    <scope>NUCLEOTIDE SEQUENCE [LARGE SCALE GENOMIC DNA]</scope>
    <source>
        <strain evidence="6 7">KCTC 52183</strain>
    </source>
</reference>
<dbReference type="PANTHER" id="PTHR42988:SF2">
    <property type="entry name" value="CYCLIC NUCLEOTIDE PHOSPHODIESTERASE CBUA0032-RELATED"/>
    <property type="match status" value="1"/>
</dbReference>
<dbReference type="CDD" id="cd00838">
    <property type="entry name" value="MPP_superfamily"/>
    <property type="match status" value="1"/>
</dbReference>
<dbReference type="InterPro" id="IPR029052">
    <property type="entry name" value="Metallo-depent_PP-like"/>
</dbReference>
<keyword evidence="2" id="KW-0378">Hydrolase</keyword>
<dbReference type="Proteomes" id="UP000291301">
    <property type="component" value="Unassembled WGS sequence"/>
</dbReference>
<comment type="caution">
    <text evidence="6">The sequence shown here is derived from an EMBL/GenBank/DDBJ whole genome shotgun (WGS) entry which is preliminary data.</text>
</comment>
<evidence type="ECO:0000256" key="2">
    <source>
        <dbReference type="ARBA" id="ARBA00022801"/>
    </source>
</evidence>